<protein>
    <submittedName>
        <fullName evidence="4">Flp pilus assembly protein CpaB</fullName>
    </submittedName>
</protein>
<proteinExistence type="predicted"/>
<feature type="transmembrane region" description="Helical" evidence="2">
    <location>
        <begin position="36"/>
        <end position="56"/>
    </location>
</feature>
<dbReference type="STRING" id="1814289.SAMN05216410_2433"/>
<dbReference type="SMART" id="SM00858">
    <property type="entry name" value="SAF"/>
    <property type="match status" value="1"/>
</dbReference>
<sequence length="244" mass="24693">MTDRPAHPARPSPRAASLHGPSVRARRRLRGLVWKARFLLSAGALGLAAAITVGRLQPPPPVLETIVVADRAVLAGESLTADDVRTTQVPPRSRPADALRDPAEAVGRILAIPVSEGTVLSAPVLVAPRGGPQGPPGTVVAAVRLGEPALARIVGPGMHVDLLAPSQNDDPTSDDAAAATYLARRALVLPGPLAAASDAGNGLSQGTSSGDEAADLILVAVTPEEATFLANVAGRGAITAVVVQ</sequence>
<evidence type="ECO:0000256" key="1">
    <source>
        <dbReference type="SAM" id="MobiDB-lite"/>
    </source>
</evidence>
<dbReference type="Pfam" id="PF08666">
    <property type="entry name" value="SAF"/>
    <property type="match status" value="1"/>
</dbReference>
<dbReference type="CDD" id="cd11614">
    <property type="entry name" value="SAF_CpaB_FlgA_like"/>
    <property type="match status" value="1"/>
</dbReference>
<dbReference type="RefSeq" id="WP_093183554.1">
    <property type="nucleotide sequence ID" value="NZ_FMYH01000004.1"/>
</dbReference>
<dbReference type="AlphaFoldDB" id="A0A1G6Q5U5"/>
<evidence type="ECO:0000313" key="5">
    <source>
        <dbReference type="Proteomes" id="UP000199039"/>
    </source>
</evidence>
<evidence type="ECO:0000313" key="4">
    <source>
        <dbReference type="EMBL" id="SDC86985.1"/>
    </source>
</evidence>
<dbReference type="InterPro" id="IPR013974">
    <property type="entry name" value="SAF"/>
</dbReference>
<feature type="domain" description="SAF" evidence="3">
    <location>
        <begin position="64"/>
        <end position="126"/>
    </location>
</feature>
<organism evidence="4 5">
    <name type="scientific">Sanguibacter gelidistatuariae</name>
    <dbReference type="NCBI Taxonomy" id="1814289"/>
    <lineage>
        <taxon>Bacteria</taxon>
        <taxon>Bacillati</taxon>
        <taxon>Actinomycetota</taxon>
        <taxon>Actinomycetes</taxon>
        <taxon>Micrococcales</taxon>
        <taxon>Sanguibacteraceae</taxon>
        <taxon>Sanguibacter</taxon>
    </lineage>
</organism>
<keyword evidence="2" id="KW-1133">Transmembrane helix</keyword>
<keyword evidence="2" id="KW-0812">Transmembrane</keyword>
<keyword evidence="5" id="KW-1185">Reference proteome</keyword>
<dbReference type="EMBL" id="FMYH01000004">
    <property type="protein sequence ID" value="SDC86985.1"/>
    <property type="molecule type" value="Genomic_DNA"/>
</dbReference>
<accession>A0A1G6Q5U5</accession>
<dbReference type="OrthoDB" id="4830010at2"/>
<keyword evidence="2" id="KW-0472">Membrane</keyword>
<evidence type="ECO:0000259" key="3">
    <source>
        <dbReference type="SMART" id="SM00858"/>
    </source>
</evidence>
<feature type="region of interest" description="Disordered" evidence="1">
    <location>
        <begin position="1"/>
        <end position="22"/>
    </location>
</feature>
<gene>
    <name evidence="4" type="ORF">SAMN05216410_2433</name>
</gene>
<reference evidence="4 5" key="1">
    <citation type="submission" date="2016-09" db="EMBL/GenBank/DDBJ databases">
        <authorList>
            <person name="Capua I."/>
            <person name="De Benedictis P."/>
            <person name="Joannis T."/>
            <person name="Lombin L.H."/>
            <person name="Cattoli G."/>
        </authorList>
    </citation>
    <scope>NUCLEOTIDE SEQUENCE [LARGE SCALE GENOMIC DNA]</scope>
    <source>
        <strain evidence="4 5">ISLP-3</strain>
    </source>
</reference>
<dbReference type="Proteomes" id="UP000199039">
    <property type="component" value="Unassembled WGS sequence"/>
</dbReference>
<dbReference type="Gene3D" id="3.90.1210.10">
    <property type="entry name" value="Antifreeze-like/N-acetylneuraminic acid synthase C-terminal domain"/>
    <property type="match status" value="1"/>
</dbReference>
<evidence type="ECO:0000256" key="2">
    <source>
        <dbReference type="SAM" id="Phobius"/>
    </source>
</evidence>
<name>A0A1G6Q5U5_9MICO</name>